<accession>A0ABR6YT56</accession>
<dbReference type="Pfam" id="PF08331">
    <property type="entry name" value="QueG_DUF1730"/>
    <property type="match status" value="1"/>
</dbReference>
<dbReference type="SUPFAM" id="SSF54862">
    <property type="entry name" value="4Fe-4S ferredoxins"/>
    <property type="match status" value="1"/>
</dbReference>
<evidence type="ECO:0000256" key="1">
    <source>
        <dbReference type="ARBA" id="ARBA00022485"/>
    </source>
</evidence>
<keyword evidence="5" id="KW-0671">Queuosine biosynthesis</keyword>
<dbReference type="Proteomes" id="UP000622405">
    <property type="component" value="Unassembled WGS sequence"/>
</dbReference>
<evidence type="ECO:0000256" key="4">
    <source>
        <dbReference type="ARBA" id="ARBA00022723"/>
    </source>
</evidence>
<evidence type="ECO:0000256" key="3">
    <source>
        <dbReference type="ARBA" id="ARBA00022694"/>
    </source>
</evidence>
<evidence type="ECO:0000256" key="8">
    <source>
        <dbReference type="ARBA" id="ARBA00023014"/>
    </source>
</evidence>
<reference evidence="10 11" key="1">
    <citation type="journal article" date="2020" name="mSystems">
        <title>Defining Genomic and Predicted Metabolic Features of the Acetobacterium Genus.</title>
        <authorList>
            <person name="Ross D.E."/>
            <person name="Marshall C.W."/>
            <person name="Gulliver D."/>
            <person name="May H.D."/>
            <person name="Norman R.S."/>
        </authorList>
    </citation>
    <scope>NUCLEOTIDE SEQUENCE [LARGE SCALE GENOMIC DNA]</scope>
    <source>
        <strain evidence="10 11">DSM 4132</strain>
    </source>
</reference>
<protein>
    <submittedName>
        <fullName evidence="10">tRNA epoxyqueuosine(34) reductase QueG</fullName>
        <ecNumber evidence="10">1.17.99.6</ecNumber>
    </submittedName>
</protein>
<keyword evidence="3" id="KW-0819">tRNA processing</keyword>
<dbReference type="GO" id="GO:0052693">
    <property type="term" value="F:epoxyqueuosine reductase activity"/>
    <property type="evidence" value="ECO:0007669"/>
    <property type="project" value="UniProtKB-EC"/>
</dbReference>
<keyword evidence="11" id="KW-1185">Reference proteome</keyword>
<keyword evidence="8" id="KW-0411">Iron-sulfur</keyword>
<dbReference type="InterPro" id="IPR004453">
    <property type="entry name" value="QueG"/>
</dbReference>
<keyword evidence="4" id="KW-0479">Metal-binding</keyword>
<dbReference type="RefSeq" id="WP_186892989.1">
    <property type="nucleotide sequence ID" value="NZ_WJBE01000001.1"/>
</dbReference>
<evidence type="ECO:0000313" key="11">
    <source>
        <dbReference type="Proteomes" id="UP000622405"/>
    </source>
</evidence>
<name>A0ABR6YT56_9FIRM</name>
<proteinExistence type="predicted"/>
<sequence length="323" mass="36343">MIKEKIAAKITEKKIRELADQTGIDLLGFFSVEPLRECLPYLTRRHREGYSTGFEGGEPEDRIDYLRAFPAAKTGIVIGVSNYQSFATEADDQVRGQLASVTWGEDYHRVLGRKMNALMEAINHEMKTIGSSPVHYQAFVDNSPLVDRGSAYRAGLGFFGKNNCLINHQLGSFFFIGQILVDCYFQFKTPKLVKNGCGTCRLCLDACPQRALGAGFSLEPSKCISYLTQKKVLSADEEKRISNYLYGCDTCQKVCPYNQHLEQTREPAFWIEADTAAPVLEDILTLTNKGFKTRFGNTASGWRGKKNLIRNAQLILKNKKRHD</sequence>
<dbReference type="PROSITE" id="PS00198">
    <property type="entry name" value="4FE4S_FER_1"/>
    <property type="match status" value="1"/>
</dbReference>
<organism evidence="10 11">
    <name type="scientific">Acetobacterium malicum</name>
    <dbReference type="NCBI Taxonomy" id="52692"/>
    <lineage>
        <taxon>Bacteria</taxon>
        <taxon>Bacillati</taxon>
        <taxon>Bacillota</taxon>
        <taxon>Clostridia</taxon>
        <taxon>Eubacteriales</taxon>
        <taxon>Eubacteriaceae</taxon>
        <taxon>Acetobacterium</taxon>
    </lineage>
</organism>
<dbReference type="Gene3D" id="3.30.70.20">
    <property type="match status" value="1"/>
</dbReference>
<evidence type="ECO:0000256" key="5">
    <source>
        <dbReference type="ARBA" id="ARBA00022785"/>
    </source>
</evidence>
<dbReference type="PANTHER" id="PTHR30002:SF4">
    <property type="entry name" value="EPOXYQUEUOSINE REDUCTASE"/>
    <property type="match status" value="1"/>
</dbReference>
<keyword evidence="2" id="KW-0963">Cytoplasm</keyword>
<dbReference type="InterPro" id="IPR017900">
    <property type="entry name" value="4Fe4S_Fe_S_CS"/>
</dbReference>
<keyword evidence="7" id="KW-0408">Iron</keyword>
<dbReference type="PROSITE" id="PS51379">
    <property type="entry name" value="4FE4S_FER_2"/>
    <property type="match status" value="1"/>
</dbReference>
<dbReference type="NCBIfam" id="TIGR00276">
    <property type="entry name" value="tRNA epoxyqueuosine(34) reductase QueG"/>
    <property type="match status" value="1"/>
</dbReference>
<evidence type="ECO:0000256" key="2">
    <source>
        <dbReference type="ARBA" id="ARBA00022490"/>
    </source>
</evidence>
<comment type="caution">
    <text evidence="10">The sequence shown here is derived from an EMBL/GenBank/DDBJ whole genome shotgun (WGS) entry which is preliminary data.</text>
</comment>
<keyword evidence="6 10" id="KW-0560">Oxidoreductase</keyword>
<gene>
    <name evidence="10" type="primary">queG</name>
    <name evidence="10" type="ORF">GH811_01525</name>
</gene>
<evidence type="ECO:0000313" key="10">
    <source>
        <dbReference type="EMBL" id="MBC3898296.1"/>
    </source>
</evidence>
<dbReference type="EMBL" id="WJBE01000001">
    <property type="protein sequence ID" value="MBC3898296.1"/>
    <property type="molecule type" value="Genomic_DNA"/>
</dbReference>
<evidence type="ECO:0000256" key="6">
    <source>
        <dbReference type="ARBA" id="ARBA00023002"/>
    </source>
</evidence>
<evidence type="ECO:0000256" key="7">
    <source>
        <dbReference type="ARBA" id="ARBA00023004"/>
    </source>
</evidence>
<dbReference type="Pfam" id="PF13484">
    <property type="entry name" value="Fer4_16"/>
    <property type="match status" value="1"/>
</dbReference>
<evidence type="ECO:0000259" key="9">
    <source>
        <dbReference type="PROSITE" id="PS51379"/>
    </source>
</evidence>
<dbReference type="InterPro" id="IPR017896">
    <property type="entry name" value="4Fe4S_Fe-S-bd"/>
</dbReference>
<keyword evidence="1" id="KW-0004">4Fe-4S</keyword>
<feature type="domain" description="4Fe-4S ferredoxin-type" evidence="9">
    <location>
        <begin position="188"/>
        <end position="217"/>
    </location>
</feature>
<dbReference type="EC" id="1.17.99.6" evidence="10"/>
<dbReference type="PANTHER" id="PTHR30002">
    <property type="entry name" value="EPOXYQUEUOSINE REDUCTASE"/>
    <property type="match status" value="1"/>
</dbReference>
<dbReference type="InterPro" id="IPR013542">
    <property type="entry name" value="QueG_DUF1730"/>
</dbReference>